<keyword evidence="4 11" id="KW-0138">CF(0)</keyword>
<gene>
    <name evidence="13" type="primary">ATP8</name>
</gene>
<evidence type="ECO:0000256" key="3">
    <source>
        <dbReference type="ARBA" id="ARBA00022448"/>
    </source>
</evidence>
<keyword evidence="8 11" id="KW-0406">Ion transport</keyword>
<geneLocation type="mitochondrion" evidence="13"/>
<keyword evidence="10 12" id="KW-0472">Membrane</keyword>
<name>A0A1L6Z744_9ECHN</name>
<reference evidence="13" key="1">
    <citation type="submission" date="2015-12" db="EMBL/GenBank/DDBJ databases">
        <title>The complete mitochondrial genome of Temnopleurus toreumaticus(Camarodonta: Temnopleuridae).</title>
        <authorList>
            <person name="Wu G."/>
            <person name="Fu W."/>
            <person name="Zeng X."/>
        </authorList>
    </citation>
    <scope>NUCLEOTIDE SEQUENCE</scope>
</reference>
<evidence type="ECO:0000256" key="10">
    <source>
        <dbReference type="ARBA" id="ARBA00023136"/>
    </source>
</evidence>
<dbReference type="GO" id="GO:0015078">
    <property type="term" value="F:proton transmembrane transporter activity"/>
    <property type="evidence" value="ECO:0007669"/>
    <property type="project" value="InterPro"/>
</dbReference>
<dbReference type="InterPro" id="IPR001421">
    <property type="entry name" value="ATP8_metazoa"/>
</dbReference>
<keyword evidence="5 11" id="KW-0812">Transmembrane</keyword>
<evidence type="ECO:0000256" key="4">
    <source>
        <dbReference type="ARBA" id="ARBA00022547"/>
    </source>
</evidence>
<proteinExistence type="inferred from homology"/>
<evidence type="ECO:0000256" key="12">
    <source>
        <dbReference type="SAM" id="Phobius"/>
    </source>
</evidence>
<dbReference type="GO" id="GO:0031966">
    <property type="term" value="C:mitochondrial membrane"/>
    <property type="evidence" value="ECO:0007669"/>
    <property type="project" value="UniProtKB-SubCell"/>
</dbReference>
<accession>A0A1L6Z744</accession>
<evidence type="ECO:0000256" key="2">
    <source>
        <dbReference type="ARBA" id="ARBA00008892"/>
    </source>
</evidence>
<evidence type="ECO:0000256" key="7">
    <source>
        <dbReference type="ARBA" id="ARBA00022989"/>
    </source>
</evidence>
<keyword evidence="9 11" id="KW-0496">Mitochondrion</keyword>
<keyword evidence="6 11" id="KW-0375">Hydrogen ion transport</keyword>
<evidence type="ECO:0000313" key="13">
    <source>
        <dbReference type="EMBL" id="APT42102.1"/>
    </source>
</evidence>
<dbReference type="AlphaFoldDB" id="A0A1L6Z744"/>
<dbReference type="GO" id="GO:0045259">
    <property type="term" value="C:proton-transporting ATP synthase complex"/>
    <property type="evidence" value="ECO:0007669"/>
    <property type="project" value="UniProtKB-KW"/>
</dbReference>
<organism evidence="13">
    <name type="scientific">Temnopleurus toreumaticus</name>
    <dbReference type="NCBI Taxonomy" id="161058"/>
    <lineage>
        <taxon>Eukaryota</taxon>
        <taxon>Metazoa</taxon>
        <taxon>Echinodermata</taxon>
        <taxon>Eleutherozoa</taxon>
        <taxon>Echinozoa</taxon>
        <taxon>Echinoidea</taxon>
        <taxon>Euechinoidea</taxon>
        <taxon>Echinacea</taxon>
        <taxon>Temnopleuroida</taxon>
        <taxon>Temnopleuridae</taxon>
        <taxon>Temnopleurus</taxon>
    </lineage>
</organism>
<dbReference type="Pfam" id="PF00895">
    <property type="entry name" value="ATP-synt_8"/>
    <property type="match status" value="1"/>
</dbReference>
<evidence type="ECO:0000256" key="11">
    <source>
        <dbReference type="RuleBase" id="RU003661"/>
    </source>
</evidence>
<keyword evidence="3 11" id="KW-0813">Transport</keyword>
<protein>
    <recommendedName>
        <fullName evidence="11">ATP synthase complex subunit 8</fullName>
    </recommendedName>
</protein>
<dbReference type="GeneID" id="30901205"/>
<dbReference type="RefSeq" id="YP_009344334.1">
    <property type="nucleotide sequence ID" value="NC_033529.1"/>
</dbReference>
<sequence length="54" mass="6426">MPQLDFVWWVINFILIWVCLLTVLSILLNNKEEIEVSESSSTNINKETTTWEWV</sequence>
<dbReference type="GO" id="GO:0015986">
    <property type="term" value="P:proton motive force-driven ATP synthesis"/>
    <property type="evidence" value="ECO:0007669"/>
    <property type="project" value="InterPro"/>
</dbReference>
<dbReference type="CTD" id="4509"/>
<keyword evidence="7 12" id="KW-1133">Transmembrane helix</keyword>
<evidence type="ECO:0000256" key="8">
    <source>
        <dbReference type="ARBA" id="ARBA00023065"/>
    </source>
</evidence>
<evidence type="ECO:0000256" key="9">
    <source>
        <dbReference type="ARBA" id="ARBA00023128"/>
    </source>
</evidence>
<evidence type="ECO:0000256" key="1">
    <source>
        <dbReference type="ARBA" id="ARBA00004304"/>
    </source>
</evidence>
<comment type="similarity">
    <text evidence="2 11">Belongs to the ATPase protein 8 family.</text>
</comment>
<dbReference type="EMBL" id="KU302105">
    <property type="protein sequence ID" value="APT42102.1"/>
    <property type="molecule type" value="Genomic_DNA"/>
</dbReference>
<evidence type="ECO:0000256" key="6">
    <source>
        <dbReference type="ARBA" id="ARBA00022781"/>
    </source>
</evidence>
<comment type="subcellular location">
    <subcellularLocation>
        <location evidence="1 11">Mitochondrion membrane</location>
        <topology evidence="1 11">Single-pass membrane protein</topology>
    </subcellularLocation>
</comment>
<evidence type="ECO:0000256" key="5">
    <source>
        <dbReference type="ARBA" id="ARBA00022692"/>
    </source>
</evidence>
<feature type="transmembrane region" description="Helical" evidence="12">
    <location>
        <begin position="6"/>
        <end position="28"/>
    </location>
</feature>